<dbReference type="InterPro" id="IPR017853">
    <property type="entry name" value="GH"/>
</dbReference>
<evidence type="ECO:0000313" key="1">
    <source>
        <dbReference type="EMBL" id="HBA09922.1"/>
    </source>
</evidence>
<comment type="caution">
    <text evidence="1">The sequence shown here is derived from an EMBL/GenBank/DDBJ whole genome shotgun (WGS) entry which is preliminary data.</text>
</comment>
<dbReference type="STRING" id="1132855.GCA_000384255_00264"/>
<dbReference type="Gene3D" id="3.20.20.80">
    <property type="entry name" value="Glycosidases"/>
    <property type="match status" value="1"/>
</dbReference>
<sequence length="482" mass="55158">MNNPIKQRSMLTWPIIRKGLAYILSGKFRLKNAHLPAERHTVPANFIGVCVASATDPSMDDYVIAELRVLGIYQVRLDFTYGDLESFNARFLQRLINDGFHVTLHLIQPFSHARNMESKTEQEAWQSFLINVLNRFGRHVARVEIGNTINRKRWAGYTVDGFLAAWNIAYTTIKQHGIELAGPNVTDFEPIYNIGILSLLKAKQQLPDTHSNNLFSERVSEPERFDHRILKYRWATALKFNLIKKARLLRKVGHDFGIQRFISPVAFWAIYRIQRLLPDGEQKQADYAARYMLLNAASGALDQAFWGAFICQREGLIDDGLTDAEYPALERVTHYASVDGKQSNFWRHASFNAIKSVATMIQGAEYIKAISSANGLEIHHFQTNTHDIHALWTINGKVALLQDIYDITDINNTKIIHRDGHLLNAQTHIVSESPIYIRWPKDQPVIIKDTATLAKDLAIHAHIQALQYYPFRQDNWFGMILA</sequence>
<accession>A0A351RD01</accession>
<dbReference type="AlphaFoldDB" id="A0A351RD01"/>
<name>A0A351RD01_9PROT</name>
<proteinExistence type="predicted"/>
<dbReference type="Proteomes" id="UP000264313">
    <property type="component" value="Unassembled WGS sequence"/>
</dbReference>
<dbReference type="EMBL" id="DNAA01000248">
    <property type="protein sequence ID" value="HBA09922.1"/>
    <property type="molecule type" value="Genomic_DNA"/>
</dbReference>
<gene>
    <name evidence="1" type="ORF">DCW48_10565</name>
</gene>
<organism evidence="1 2">
    <name type="scientific">Methylotenera mobilis</name>
    <dbReference type="NCBI Taxonomy" id="359408"/>
    <lineage>
        <taxon>Bacteria</taxon>
        <taxon>Pseudomonadati</taxon>
        <taxon>Pseudomonadota</taxon>
        <taxon>Betaproteobacteria</taxon>
        <taxon>Nitrosomonadales</taxon>
        <taxon>Methylophilaceae</taxon>
        <taxon>Methylotenera</taxon>
    </lineage>
</organism>
<reference evidence="1 2" key="1">
    <citation type="journal article" date="2018" name="Nat. Biotechnol.">
        <title>A standardized bacterial taxonomy based on genome phylogeny substantially revises the tree of life.</title>
        <authorList>
            <person name="Parks D.H."/>
            <person name="Chuvochina M."/>
            <person name="Waite D.W."/>
            <person name="Rinke C."/>
            <person name="Skarshewski A."/>
            <person name="Chaumeil P.A."/>
            <person name="Hugenholtz P."/>
        </authorList>
    </citation>
    <scope>NUCLEOTIDE SEQUENCE [LARGE SCALE GENOMIC DNA]</scope>
    <source>
        <strain evidence="1">UBA9958</strain>
    </source>
</reference>
<feature type="non-terminal residue" evidence="1">
    <location>
        <position position="482"/>
    </location>
</feature>
<protein>
    <submittedName>
        <fullName evidence="1">Uncharacterized protein</fullName>
    </submittedName>
</protein>
<evidence type="ECO:0000313" key="2">
    <source>
        <dbReference type="Proteomes" id="UP000264313"/>
    </source>
</evidence>
<dbReference type="SUPFAM" id="SSF51445">
    <property type="entry name" value="(Trans)glycosidases"/>
    <property type="match status" value="1"/>
</dbReference>